<evidence type="ECO:0000256" key="7">
    <source>
        <dbReference type="SAM" id="MobiDB-lite"/>
    </source>
</evidence>
<gene>
    <name evidence="9" type="ORF">HY912_03385</name>
</gene>
<evidence type="ECO:0000256" key="3">
    <source>
        <dbReference type="ARBA" id="ARBA00022777"/>
    </source>
</evidence>
<dbReference type="InterPro" id="IPR017441">
    <property type="entry name" value="Protein_kinase_ATP_BS"/>
</dbReference>
<dbReference type="AlphaFoldDB" id="A0A9D6Z2E2"/>
<protein>
    <submittedName>
        <fullName evidence="9">Protein kinase</fullName>
    </submittedName>
</protein>
<dbReference type="PROSITE" id="PS00107">
    <property type="entry name" value="PROTEIN_KINASE_ATP"/>
    <property type="match status" value="1"/>
</dbReference>
<dbReference type="Gene3D" id="1.10.510.10">
    <property type="entry name" value="Transferase(Phosphotransferase) domain 1"/>
    <property type="match status" value="1"/>
</dbReference>
<reference evidence="9" key="1">
    <citation type="submission" date="2020-07" db="EMBL/GenBank/DDBJ databases">
        <title>Huge and variable diversity of episymbiotic CPR bacteria and DPANN archaea in groundwater ecosystems.</title>
        <authorList>
            <person name="He C.Y."/>
            <person name="Keren R."/>
            <person name="Whittaker M."/>
            <person name="Farag I.F."/>
            <person name="Doudna J."/>
            <person name="Cate J.H.D."/>
            <person name="Banfield J.F."/>
        </authorList>
    </citation>
    <scope>NUCLEOTIDE SEQUENCE</scope>
    <source>
        <strain evidence="9">NC_groundwater_1664_Pr3_B-0.1um_52_9</strain>
    </source>
</reference>
<proteinExistence type="predicted"/>
<comment type="caution">
    <text evidence="9">The sequence shown here is derived from an EMBL/GenBank/DDBJ whole genome shotgun (WGS) entry which is preliminary data.</text>
</comment>
<dbReference type="Gene3D" id="3.30.200.20">
    <property type="entry name" value="Phosphorylase Kinase, domain 1"/>
    <property type="match status" value="1"/>
</dbReference>
<dbReference type="InterPro" id="IPR011009">
    <property type="entry name" value="Kinase-like_dom_sf"/>
</dbReference>
<dbReference type="PROSITE" id="PS00108">
    <property type="entry name" value="PROTEIN_KINASE_ST"/>
    <property type="match status" value="1"/>
</dbReference>
<name>A0A9D6Z2E2_9BACT</name>
<dbReference type="SMART" id="SM00028">
    <property type="entry name" value="TPR"/>
    <property type="match status" value="2"/>
</dbReference>
<dbReference type="PANTHER" id="PTHR43289:SF6">
    <property type="entry name" value="SERINE_THREONINE-PROTEIN KINASE NEKL-3"/>
    <property type="match status" value="1"/>
</dbReference>
<dbReference type="InterPro" id="IPR011990">
    <property type="entry name" value="TPR-like_helical_dom_sf"/>
</dbReference>
<keyword evidence="2 6" id="KW-0547">Nucleotide-binding</keyword>
<evidence type="ECO:0000256" key="2">
    <source>
        <dbReference type="ARBA" id="ARBA00022741"/>
    </source>
</evidence>
<evidence type="ECO:0000313" key="9">
    <source>
        <dbReference type="EMBL" id="MBI5248517.1"/>
    </source>
</evidence>
<feature type="binding site" evidence="6">
    <location>
        <position position="506"/>
    </location>
    <ligand>
        <name>ATP</name>
        <dbReference type="ChEBI" id="CHEBI:30616"/>
    </ligand>
</feature>
<accession>A0A9D6Z2E2</accession>
<dbReference type="GO" id="GO:0004674">
    <property type="term" value="F:protein serine/threonine kinase activity"/>
    <property type="evidence" value="ECO:0007669"/>
    <property type="project" value="TreeGrafter"/>
</dbReference>
<feature type="compositionally biased region" description="Basic and acidic residues" evidence="7">
    <location>
        <begin position="763"/>
        <end position="777"/>
    </location>
</feature>
<evidence type="ECO:0000259" key="8">
    <source>
        <dbReference type="PROSITE" id="PS50011"/>
    </source>
</evidence>
<dbReference type="Pfam" id="PF00069">
    <property type="entry name" value="Pkinase"/>
    <property type="match status" value="1"/>
</dbReference>
<dbReference type="Proteomes" id="UP000807825">
    <property type="component" value="Unassembled WGS sequence"/>
</dbReference>
<dbReference type="EMBL" id="JACRDE010000100">
    <property type="protein sequence ID" value="MBI5248517.1"/>
    <property type="molecule type" value="Genomic_DNA"/>
</dbReference>
<keyword evidence="5" id="KW-0802">TPR repeat</keyword>
<dbReference type="InterPro" id="IPR000719">
    <property type="entry name" value="Prot_kinase_dom"/>
</dbReference>
<evidence type="ECO:0000256" key="6">
    <source>
        <dbReference type="PROSITE-ProRule" id="PRU10141"/>
    </source>
</evidence>
<evidence type="ECO:0000256" key="5">
    <source>
        <dbReference type="PROSITE-ProRule" id="PRU00339"/>
    </source>
</evidence>
<dbReference type="GO" id="GO:0005524">
    <property type="term" value="F:ATP binding"/>
    <property type="evidence" value="ECO:0007669"/>
    <property type="project" value="UniProtKB-UniRule"/>
</dbReference>
<sequence length="777" mass="86477">MTDSHGGKEEISQLWQEAEFYENQGLYEHAILLYQNILTKEPKNRKAQAKIVQVQFAKKMDETTASRSSETDELSPRLALDLGVAYMEMHLYAEALDEFKKALKPSPVFRTEILRFTAMCLIHMDKVAEAQQIIDQLLEDRTLTITDRGGLFADCIELYLECGLRERALDLFHRIPEDHEKLVRDYDRLKSWILVAQRPKETLELVIEEEDTGRIYTEPLDFDVLDEMDKSGERELQKTQPSEMSLSIPLKAPRSYSLDNNIWRDGVVSRLSADWALVHLPEKIDLGESMVLQLHLPTVANEPVWVISRIARHFSGEEDAVSAGTRVQFVSFLPGGESILKSFIDEVVRDPSALSEKEMIAASRHRNESTEVFASLEAQAVKALETEFLPELNNETVLIEPEVKASAQAAAFSERERDAVPKIRFACECGQVHSVPLDTVGRKGKCGNCGRSMTVPAVDMRPDSLAIQVVGKIVGGCRLLFKIGGGGMGGVFKGHHIALDIPVAVKILHAHLADKDPVFIKRFIREARAAAKLQHPNIVGVMNVGFENGLHFLVMPFVGGGNAAAMLARIGRYPVEKVMRIAIDVTQALIVAEDHGVLHRDIKPANLLFTNKGDAMLADLGLAKSYLDVQDSGITQTGIACGTPLYFSPEQAKGSPKLDIRSDIYSLGITLYHLLNGVPPYTGESAYVIFQKHVHEPLPPLREADPPIPDSVFRLLQKMTEKNPNNRFSSCTEMLEALEALRDEILAPREPATSPAQPKSKKGILERLGIKRPNPDK</sequence>
<dbReference type="CDD" id="cd14014">
    <property type="entry name" value="STKc_PknB_like"/>
    <property type="match status" value="1"/>
</dbReference>
<organism evidence="9 10">
    <name type="scientific">Desulfomonile tiedjei</name>
    <dbReference type="NCBI Taxonomy" id="2358"/>
    <lineage>
        <taxon>Bacteria</taxon>
        <taxon>Pseudomonadati</taxon>
        <taxon>Thermodesulfobacteriota</taxon>
        <taxon>Desulfomonilia</taxon>
        <taxon>Desulfomonilales</taxon>
        <taxon>Desulfomonilaceae</taxon>
        <taxon>Desulfomonile</taxon>
    </lineage>
</organism>
<dbReference type="SUPFAM" id="SSF48452">
    <property type="entry name" value="TPR-like"/>
    <property type="match status" value="1"/>
</dbReference>
<dbReference type="InterPro" id="IPR019734">
    <property type="entry name" value="TPR_rpt"/>
</dbReference>
<keyword evidence="1" id="KW-0808">Transferase</keyword>
<evidence type="ECO:0000256" key="1">
    <source>
        <dbReference type="ARBA" id="ARBA00022679"/>
    </source>
</evidence>
<dbReference type="PROSITE" id="PS50005">
    <property type="entry name" value="TPR"/>
    <property type="match status" value="1"/>
</dbReference>
<evidence type="ECO:0000313" key="10">
    <source>
        <dbReference type="Proteomes" id="UP000807825"/>
    </source>
</evidence>
<keyword evidence="3 9" id="KW-0418">Kinase</keyword>
<feature type="domain" description="Protein kinase" evidence="8">
    <location>
        <begin position="477"/>
        <end position="746"/>
    </location>
</feature>
<dbReference type="InterPro" id="IPR008271">
    <property type="entry name" value="Ser/Thr_kinase_AS"/>
</dbReference>
<dbReference type="SUPFAM" id="SSF56112">
    <property type="entry name" value="Protein kinase-like (PK-like)"/>
    <property type="match status" value="1"/>
</dbReference>
<evidence type="ECO:0000256" key="4">
    <source>
        <dbReference type="ARBA" id="ARBA00022840"/>
    </source>
</evidence>
<feature type="repeat" description="TPR" evidence="5">
    <location>
        <begin position="76"/>
        <end position="109"/>
    </location>
</feature>
<dbReference type="PANTHER" id="PTHR43289">
    <property type="entry name" value="MITOGEN-ACTIVATED PROTEIN KINASE KINASE KINASE 20-RELATED"/>
    <property type="match status" value="1"/>
</dbReference>
<dbReference type="PROSITE" id="PS50011">
    <property type="entry name" value="PROTEIN_KINASE_DOM"/>
    <property type="match status" value="1"/>
</dbReference>
<keyword evidence="4 6" id="KW-0067">ATP-binding</keyword>
<dbReference type="SMART" id="SM00220">
    <property type="entry name" value="S_TKc"/>
    <property type="match status" value="1"/>
</dbReference>
<feature type="region of interest" description="Disordered" evidence="7">
    <location>
        <begin position="746"/>
        <end position="777"/>
    </location>
</feature>
<dbReference type="Gene3D" id="1.25.40.10">
    <property type="entry name" value="Tetratricopeptide repeat domain"/>
    <property type="match status" value="1"/>
</dbReference>